<dbReference type="EMBL" id="JAAFZH010000001">
    <property type="protein sequence ID" value="NDU94138.1"/>
    <property type="molecule type" value="Genomic_DNA"/>
</dbReference>
<evidence type="ECO:0000313" key="1">
    <source>
        <dbReference type="EMBL" id="NDU94138.1"/>
    </source>
</evidence>
<keyword evidence="2" id="KW-1185">Reference proteome</keyword>
<comment type="caution">
    <text evidence="1">The sequence shown here is derived from an EMBL/GenBank/DDBJ whole genome shotgun (WGS) entry which is preliminary data.</text>
</comment>
<dbReference type="Proteomes" id="UP000474175">
    <property type="component" value="Unassembled WGS sequence"/>
</dbReference>
<reference evidence="1 2" key="1">
    <citation type="submission" date="2020-02" db="EMBL/GenBank/DDBJ databases">
        <title>Draft genome sequence of two Spirosoma agri KCTC 52727 and Spirosoma terrae KCTC 52035.</title>
        <authorList>
            <person name="Rojas J."/>
            <person name="Ambika Manirajan B."/>
            <person name="Suarez C."/>
            <person name="Ratering S."/>
            <person name="Schnell S."/>
        </authorList>
    </citation>
    <scope>NUCLEOTIDE SEQUENCE [LARGE SCALE GENOMIC DNA]</scope>
    <source>
        <strain evidence="1 2">KCTC 52035</strain>
    </source>
</reference>
<sequence length="115" mass="13672">MWRLRECQLNDEQLSAVIGLSSGAIRNRRTKPDLWKLSEIERLATYFTVPTTACLQINQLLHDLPNRWVEMPEGERKRIERLLSVRRSQFNTYNLTDWPVRHLLKMHQVLNMAQS</sequence>
<gene>
    <name evidence="1" type="ORF">GK108_04575</name>
</gene>
<dbReference type="AlphaFoldDB" id="A0A6L9L755"/>
<protein>
    <submittedName>
        <fullName evidence="1">Uncharacterized protein</fullName>
    </submittedName>
</protein>
<proteinExistence type="predicted"/>
<name>A0A6L9L755_9BACT</name>
<organism evidence="1 2">
    <name type="scientific">Spirosoma terrae</name>
    <dbReference type="NCBI Taxonomy" id="1968276"/>
    <lineage>
        <taxon>Bacteria</taxon>
        <taxon>Pseudomonadati</taxon>
        <taxon>Bacteroidota</taxon>
        <taxon>Cytophagia</taxon>
        <taxon>Cytophagales</taxon>
        <taxon>Cytophagaceae</taxon>
        <taxon>Spirosoma</taxon>
    </lineage>
</organism>
<evidence type="ECO:0000313" key="2">
    <source>
        <dbReference type="Proteomes" id="UP000474175"/>
    </source>
</evidence>
<accession>A0A6L9L755</accession>